<evidence type="ECO:0008006" key="3">
    <source>
        <dbReference type="Google" id="ProtNLM"/>
    </source>
</evidence>
<dbReference type="RefSeq" id="WP_272180390.1">
    <property type="nucleotide sequence ID" value="NZ_JAQOMS010000002.1"/>
</dbReference>
<dbReference type="Gene3D" id="3.30.1120.10">
    <property type="match status" value="1"/>
</dbReference>
<sequence length="60" mass="7158">MQLFNLAEDIGENRDLAKNYPEKVEELRKVLHQWYKDQDAEFLRSNPNKPQFGEPWKPVG</sequence>
<dbReference type="InterPro" id="IPR017850">
    <property type="entry name" value="Alkaline_phosphatase_core_sf"/>
</dbReference>
<organism evidence="1 2">
    <name type="scientific">Psychrosphaera algicola</name>
    <dbReference type="NCBI Taxonomy" id="3023714"/>
    <lineage>
        <taxon>Bacteria</taxon>
        <taxon>Pseudomonadati</taxon>
        <taxon>Pseudomonadota</taxon>
        <taxon>Gammaproteobacteria</taxon>
        <taxon>Alteromonadales</taxon>
        <taxon>Pseudoalteromonadaceae</taxon>
        <taxon>Psychrosphaera</taxon>
    </lineage>
</organism>
<dbReference type="EMBL" id="JAQOMS010000002">
    <property type="protein sequence ID" value="MDC2888821.1"/>
    <property type="molecule type" value="Genomic_DNA"/>
</dbReference>
<dbReference type="Proteomes" id="UP001528411">
    <property type="component" value="Unassembled WGS sequence"/>
</dbReference>
<comment type="caution">
    <text evidence="1">The sequence shown here is derived from an EMBL/GenBank/DDBJ whole genome shotgun (WGS) entry which is preliminary data.</text>
</comment>
<accession>A0ABT5FBP5</accession>
<reference evidence="1 2" key="1">
    <citation type="submission" date="2023-01" db="EMBL/GenBank/DDBJ databases">
        <title>Psychrosphaera sp. nov., isolated from marine algae.</title>
        <authorList>
            <person name="Bayburt H."/>
            <person name="Choi B.J."/>
            <person name="Kim J.M."/>
            <person name="Choi D.G."/>
            <person name="Jeon C.O."/>
        </authorList>
    </citation>
    <scope>NUCLEOTIDE SEQUENCE [LARGE SCALE GENOMIC DNA]</scope>
    <source>
        <strain evidence="1 2">G1-22</strain>
    </source>
</reference>
<protein>
    <recommendedName>
        <fullName evidence="3">Arylsulfatase</fullName>
    </recommendedName>
</protein>
<dbReference type="SUPFAM" id="SSF53649">
    <property type="entry name" value="Alkaline phosphatase-like"/>
    <property type="match status" value="1"/>
</dbReference>
<evidence type="ECO:0000313" key="1">
    <source>
        <dbReference type="EMBL" id="MDC2888821.1"/>
    </source>
</evidence>
<name>A0ABT5FBP5_9GAMM</name>
<evidence type="ECO:0000313" key="2">
    <source>
        <dbReference type="Proteomes" id="UP001528411"/>
    </source>
</evidence>
<gene>
    <name evidence="1" type="ORF">PN838_08565</name>
</gene>
<keyword evidence="2" id="KW-1185">Reference proteome</keyword>
<proteinExistence type="predicted"/>